<accession>A0A4Q9M8Q7</accession>
<sequence>MHTTTGRMRCFLLCPVSRPSVAARPSHYDRFSLTSSCSTDERPRVPLAPLNNECHELHPRRARLPAAQSLLYKKAPRPSAQNHKPRTVRL</sequence>
<dbReference type="AlphaFoldDB" id="A0A4Q9M8Q7"/>
<gene>
    <name evidence="1" type="ORF">BD311DRAFT_769755</name>
</gene>
<proteinExistence type="predicted"/>
<dbReference type="Proteomes" id="UP000292957">
    <property type="component" value="Unassembled WGS sequence"/>
</dbReference>
<dbReference type="EMBL" id="ML143526">
    <property type="protein sequence ID" value="TBU22797.1"/>
    <property type="molecule type" value="Genomic_DNA"/>
</dbReference>
<evidence type="ECO:0000313" key="1">
    <source>
        <dbReference type="EMBL" id="TBU22797.1"/>
    </source>
</evidence>
<protein>
    <submittedName>
        <fullName evidence="1">Uncharacterized protein</fullName>
    </submittedName>
</protein>
<reference evidence="1" key="1">
    <citation type="submission" date="2019-01" db="EMBL/GenBank/DDBJ databases">
        <title>Draft genome sequences of three monokaryotic isolates of the white-rot basidiomycete fungus Dichomitus squalens.</title>
        <authorList>
            <consortium name="DOE Joint Genome Institute"/>
            <person name="Lopez S.C."/>
            <person name="Andreopoulos B."/>
            <person name="Pangilinan J."/>
            <person name="Lipzen A."/>
            <person name="Riley R."/>
            <person name="Ahrendt S."/>
            <person name="Ng V."/>
            <person name="Barry K."/>
            <person name="Daum C."/>
            <person name="Grigoriev I.V."/>
            <person name="Hilden K.S."/>
            <person name="Makela M.R."/>
            <person name="de Vries R.P."/>
        </authorList>
    </citation>
    <scope>NUCLEOTIDE SEQUENCE [LARGE SCALE GENOMIC DNA]</scope>
    <source>
        <strain evidence="1">OM18370.1</strain>
    </source>
</reference>
<organism evidence="1">
    <name type="scientific">Dichomitus squalens</name>
    <dbReference type="NCBI Taxonomy" id="114155"/>
    <lineage>
        <taxon>Eukaryota</taxon>
        <taxon>Fungi</taxon>
        <taxon>Dikarya</taxon>
        <taxon>Basidiomycota</taxon>
        <taxon>Agaricomycotina</taxon>
        <taxon>Agaricomycetes</taxon>
        <taxon>Polyporales</taxon>
        <taxon>Polyporaceae</taxon>
        <taxon>Dichomitus</taxon>
    </lineage>
</organism>
<name>A0A4Q9M8Q7_9APHY</name>